<accession>A0A1H9UKD1</accession>
<dbReference type="InterPro" id="IPR023347">
    <property type="entry name" value="Lysozyme_dom_sf"/>
</dbReference>
<comment type="catalytic activity">
    <reaction evidence="1 6">
        <text>Hydrolysis of (1-&gt;4)-beta-linkages between N-acetylmuramic acid and N-acetyl-D-glucosamine residues in a peptidoglycan and between N-acetyl-D-glucosamine residues in chitodextrins.</text>
        <dbReference type="EC" id="3.2.1.17"/>
    </reaction>
</comment>
<dbReference type="GO" id="GO:0009253">
    <property type="term" value="P:peptidoglycan catabolic process"/>
    <property type="evidence" value="ECO:0007669"/>
    <property type="project" value="InterPro"/>
</dbReference>
<evidence type="ECO:0000256" key="1">
    <source>
        <dbReference type="ARBA" id="ARBA00000632"/>
    </source>
</evidence>
<dbReference type="CDD" id="cd16900">
    <property type="entry name" value="endolysin_R21-like"/>
    <property type="match status" value="1"/>
</dbReference>
<evidence type="ECO:0000256" key="4">
    <source>
        <dbReference type="ARBA" id="ARBA00022801"/>
    </source>
</evidence>
<dbReference type="PANTHER" id="PTHR38107">
    <property type="match status" value="1"/>
</dbReference>
<dbReference type="EC" id="3.2.1.17" evidence="6"/>
<dbReference type="RefSeq" id="WP_245748504.1">
    <property type="nucleotide sequence ID" value="NZ_FOGS01000007.1"/>
</dbReference>
<dbReference type="EMBL" id="FOGS01000007">
    <property type="protein sequence ID" value="SES09483.1"/>
    <property type="molecule type" value="Genomic_DNA"/>
</dbReference>
<dbReference type="InterPro" id="IPR034690">
    <property type="entry name" value="Endolysin_T4_type"/>
</dbReference>
<dbReference type="SUPFAM" id="SSF53955">
    <property type="entry name" value="Lysozyme-like"/>
    <property type="match status" value="1"/>
</dbReference>
<dbReference type="GO" id="GO:0042742">
    <property type="term" value="P:defense response to bacterium"/>
    <property type="evidence" value="ECO:0007669"/>
    <property type="project" value="UniProtKB-KW"/>
</dbReference>
<proteinExistence type="inferred from homology"/>
<evidence type="ECO:0000313" key="8">
    <source>
        <dbReference type="EMBL" id="SES09483.1"/>
    </source>
</evidence>
<dbReference type="STRING" id="416874.SAMN04487958_10722"/>
<dbReference type="PANTHER" id="PTHR38107:SF3">
    <property type="entry name" value="LYSOZYME RRRD-RELATED"/>
    <property type="match status" value="1"/>
</dbReference>
<evidence type="ECO:0000256" key="2">
    <source>
        <dbReference type="ARBA" id="ARBA00022529"/>
    </source>
</evidence>
<evidence type="ECO:0000256" key="6">
    <source>
        <dbReference type="RuleBase" id="RU003788"/>
    </source>
</evidence>
<feature type="chain" id="PRO_5011611617" description="Lysozyme" evidence="7">
    <location>
        <begin position="22"/>
        <end position="165"/>
    </location>
</feature>
<comment type="similarity">
    <text evidence="6">Belongs to the glycosyl hydrolase 24 family.</text>
</comment>
<evidence type="ECO:0000256" key="5">
    <source>
        <dbReference type="ARBA" id="ARBA00023295"/>
    </source>
</evidence>
<dbReference type="GO" id="GO:0016998">
    <property type="term" value="P:cell wall macromolecule catabolic process"/>
    <property type="evidence" value="ECO:0007669"/>
    <property type="project" value="InterPro"/>
</dbReference>
<dbReference type="InterPro" id="IPR002196">
    <property type="entry name" value="Glyco_hydro_24"/>
</dbReference>
<dbReference type="InterPro" id="IPR043688">
    <property type="entry name" value="SAR_endolysin-like"/>
</dbReference>
<dbReference type="Gene3D" id="1.10.530.40">
    <property type="match status" value="1"/>
</dbReference>
<keyword evidence="5 6" id="KW-0326">Glycosidase</keyword>
<reference evidence="9" key="1">
    <citation type="submission" date="2016-10" db="EMBL/GenBank/DDBJ databases">
        <authorList>
            <person name="Varghese N."/>
            <person name="Submissions S."/>
        </authorList>
    </citation>
    <scope>NUCLEOTIDE SEQUENCE [LARGE SCALE GENOMIC DNA]</scope>
    <source>
        <strain evidence="9">CGMCC 1.6495</strain>
    </source>
</reference>
<keyword evidence="4 6" id="KW-0378">Hydrolase</keyword>
<gene>
    <name evidence="8" type="ORF">SAMN04487958_10722</name>
</gene>
<evidence type="ECO:0000313" key="9">
    <source>
        <dbReference type="Proteomes" id="UP000198505"/>
    </source>
</evidence>
<keyword evidence="7" id="KW-0732">Signal</keyword>
<evidence type="ECO:0000256" key="7">
    <source>
        <dbReference type="SAM" id="SignalP"/>
    </source>
</evidence>
<dbReference type="Proteomes" id="UP000198505">
    <property type="component" value="Unassembled WGS sequence"/>
</dbReference>
<name>A0A1H9UKD1_9GAMM</name>
<organism evidence="8 9">
    <name type="scientific">Vreelandella subterranea</name>
    <dbReference type="NCBI Taxonomy" id="416874"/>
    <lineage>
        <taxon>Bacteria</taxon>
        <taxon>Pseudomonadati</taxon>
        <taxon>Pseudomonadota</taxon>
        <taxon>Gammaproteobacteria</taxon>
        <taxon>Oceanospirillales</taxon>
        <taxon>Halomonadaceae</taxon>
        <taxon>Vreelandella</taxon>
    </lineage>
</organism>
<evidence type="ECO:0000256" key="3">
    <source>
        <dbReference type="ARBA" id="ARBA00022638"/>
    </source>
</evidence>
<feature type="signal peptide" evidence="7">
    <location>
        <begin position="1"/>
        <end position="21"/>
    </location>
</feature>
<keyword evidence="9" id="KW-1185">Reference proteome</keyword>
<dbReference type="AlphaFoldDB" id="A0A1H9UKD1"/>
<keyword evidence="2 6" id="KW-0929">Antimicrobial</keyword>
<dbReference type="GO" id="GO:0003796">
    <property type="term" value="F:lysozyme activity"/>
    <property type="evidence" value="ECO:0007669"/>
    <property type="project" value="UniProtKB-EC"/>
</dbReference>
<sequence length="165" mass="17790">MGLKTKVGVSLAAGAVSIATAVVSYYEGYEPTAYQDPVGIPTVCYGHTATARMGQTLSRHECEQLLRGDLGHAFKAVDSRAKVDLPPPTRAALASFVYNVGEGAFARSTLLRKLNAGDLRGACRELSRWVYAKGRKLNGLVKRRATERELCLAGLKQRDAQEPAP</sequence>
<dbReference type="InterPro" id="IPR051018">
    <property type="entry name" value="Bacteriophage_GH24"/>
</dbReference>
<dbReference type="Pfam" id="PF00959">
    <property type="entry name" value="Phage_lysozyme"/>
    <property type="match status" value="1"/>
</dbReference>
<dbReference type="InterPro" id="IPR023346">
    <property type="entry name" value="Lysozyme-like_dom_sf"/>
</dbReference>
<keyword evidence="3 6" id="KW-0081">Bacteriolytic enzyme</keyword>
<dbReference type="GO" id="GO:0031640">
    <property type="term" value="P:killing of cells of another organism"/>
    <property type="evidence" value="ECO:0007669"/>
    <property type="project" value="UniProtKB-KW"/>
</dbReference>
<dbReference type="HAMAP" id="MF_04136">
    <property type="entry name" value="SAR_ENDOLYSIN"/>
    <property type="match status" value="1"/>
</dbReference>
<dbReference type="HAMAP" id="MF_04110">
    <property type="entry name" value="ENDOLYSIN_T4"/>
    <property type="match status" value="1"/>
</dbReference>
<protein>
    <recommendedName>
        <fullName evidence="6">Lysozyme</fullName>
        <ecNumber evidence="6">3.2.1.17</ecNumber>
    </recommendedName>
</protein>